<keyword evidence="4 10" id="KW-0863">Zinc-finger</keyword>
<name>A0A6H5IT45_9HYME</name>
<keyword evidence="8" id="KW-0233">DNA recombination</keyword>
<comment type="subcellular location">
    <subcellularLocation>
        <location evidence="1">Nucleus</location>
    </subcellularLocation>
</comment>
<feature type="domain" description="C2H2-type" evidence="13">
    <location>
        <begin position="727"/>
        <end position="755"/>
    </location>
</feature>
<dbReference type="GO" id="GO:0005634">
    <property type="term" value="C:nucleus"/>
    <property type="evidence" value="ECO:0007669"/>
    <property type="project" value="UniProtKB-SubCell"/>
</dbReference>
<dbReference type="InterPro" id="IPR000210">
    <property type="entry name" value="BTB/POZ_dom"/>
</dbReference>
<evidence type="ECO:0000256" key="4">
    <source>
        <dbReference type="ARBA" id="ARBA00022771"/>
    </source>
</evidence>
<dbReference type="InterPro" id="IPR036236">
    <property type="entry name" value="Znf_C2H2_sf"/>
</dbReference>
<dbReference type="Pfam" id="PF00651">
    <property type="entry name" value="BTB"/>
    <property type="match status" value="1"/>
</dbReference>
<evidence type="ECO:0000256" key="10">
    <source>
        <dbReference type="PROSITE-ProRule" id="PRU00042"/>
    </source>
</evidence>
<dbReference type="PROSITE" id="PS50157">
    <property type="entry name" value="ZINC_FINGER_C2H2_2"/>
    <property type="match status" value="6"/>
</dbReference>
<dbReference type="OrthoDB" id="7685779at2759"/>
<evidence type="ECO:0000256" key="1">
    <source>
        <dbReference type="ARBA" id="ARBA00004123"/>
    </source>
</evidence>
<dbReference type="EMBL" id="CADCXV010001016">
    <property type="protein sequence ID" value="CAB0040312.1"/>
    <property type="molecule type" value="Genomic_DNA"/>
</dbReference>
<dbReference type="Gene3D" id="2.30.38.10">
    <property type="entry name" value="Luciferase, Domain 3"/>
    <property type="match status" value="1"/>
</dbReference>
<accession>A0A6H5IT45</accession>
<feature type="compositionally biased region" description="Basic and acidic residues" evidence="11">
    <location>
        <begin position="27"/>
        <end position="38"/>
    </location>
</feature>
<sequence length="799" mass="89844">MQRPSANDKFRNAQFPDSARANSFEGHVPHDDATRPMDVDPSGEPQGETMTFVKETFASEVMKVMYTMRNNRMLTDVALEVGDKVLWAHKIVLAASSSYFTAMFTGGLKETNMARVKLEGVCPTSVDQLIHFMYTGEVGVSEKSVCTLLCAAMMLQEMTSTRHSLERLDSTFCLDTTSISLKNPQEELKHLQRKLKSVNSGNDDILDALSRISEIVKSSPCHATTSLMATSTAKPMRPAGSAAPPYGRIFRARSLRTASRTGQARAGRAGQELSQVRGGPRGCDQGTVGADQQRVVQAVPANTDLGPGERAQESGGAGRLRGGRQGPVDGRPSCEGSALGWPCGRRLSQIGLSYGGQVPDRWQFRYQAIPLDDKKLGGATPSEGRRDFQAHATDQRRHKFHHRDSSGTVGIPLPGVEVRLTEPETPENPKPKVLLYGNSKKSKAVEEVKEPVSGDLQVKGENVFKHYWQRPEVTEKSFTDDGWFKTAQSIIVCENCPAIRDALHTAFLCSKHKHKHGKIQVVLVIGLHGCLRSAELLAMQIQDVKEEGKLYHINVPETKTGISKSFVTSAEVHPLITNYIKLRPKEMDRFFLQFRNETCTRQTVHGGHKDFACDQCEKKFGQRVTLLTHQKVVHEGHKDYACDKCEQKFAREVGLLLHQKIVHEGRKDFECDKCDKKFTLKSSLLTHLKIIHEGRKDYTCDKCEKKFGHKTHLLNHQKTVHERRKDYACDWCEKKFGYKWILLTHLKTIHEGRKDYACDKCEKKFGHKSSLLTHQKIVHEGQKNQYFTLIYIPMRYTSM</sequence>
<dbReference type="AlphaFoldDB" id="A0A6H5IT45"/>
<dbReference type="SUPFAM" id="SSF57667">
    <property type="entry name" value="beta-beta-alpha zinc fingers"/>
    <property type="match status" value="3"/>
</dbReference>
<protein>
    <recommendedName>
        <fullName evidence="16">BTB domain-containing protein</fullName>
    </recommendedName>
</protein>
<keyword evidence="2" id="KW-0479">Metal-binding</keyword>
<feature type="domain" description="C2H2-type" evidence="13">
    <location>
        <begin position="640"/>
        <end position="668"/>
    </location>
</feature>
<dbReference type="Gene3D" id="3.30.710.10">
    <property type="entry name" value="Potassium Channel Kv1.1, Chain A"/>
    <property type="match status" value="1"/>
</dbReference>
<evidence type="ECO:0000256" key="8">
    <source>
        <dbReference type="ARBA" id="ARBA00023172"/>
    </source>
</evidence>
<feature type="compositionally biased region" description="Gly residues" evidence="11">
    <location>
        <begin position="315"/>
        <end position="325"/>
    </location>
</feature>
<proteinExistence type="predicted"/>
<evidence type="ECO:0000256" key="3">
    <source>
        <dbReference type="ARBA" id="ARBA00022737"/>
    </source>
</evidence>
<dbReference type="InterPro" id="IPR011333">
    <property type="entry name" value="SKP1/BTB/POZ_sf"/>
</dbReference>
<evidence type="ECO:0000259" key="13">
    <source>
        <dbReference type="PROSITE" id="PS50157"/>
    </source>
</evidence>
<dbReference type="Gene3D" id="3.30.160.60">
    <property type="entry name" value="Classic Zinc Finger"/>
    <property type="match status" value="5"/>
</dbReference>
<feature type="region of interest" description="Disordered" evidence="11">
    <location>
        <begin position="375"/>
        <end position="413"/>
    </location>
</feature>
<dbReference type="PANTHER" id="PTHR24394:SF48">
    <property type="entry name" value="ZINC FINGER PROTEIN 771"/>
    <property type="match status" value="1"/>
</dbReference>
<keyword evidence="3" id="KW-0677">Repeat</keyword>
<dbReference type="GO" id="GO:0015074">
    <property type="term" value="P:DNA integration"/>
    <property type="evidence" value="ECO:0007669"/>
    <property type="project" value="InterPro"/>
</dbReference>
<evidence type="ECO:0000256" key="9">
    <source>
        <dbReference type="ARBA" id="ARBA00023242"/>
    </source>
</evidence>
<dbReference type="Gene3D" id="1.10.443.10">
    <property type="entry name" value="Intergrase catalytic core"/>
    <property type="match status" value="1"/>
</dbReference>
<feature type="domain" description="BTB" evidence="12">
    <location>
        <begin position="75"/>
        <end position="142"/>
    </location>
</feature>
<evidence type="ECO:0000256" key="6">
    <source>
        <dbReference type="ARBA" id="ARBA00023015"/>
    </source>
</evidence>
<dbReference type="GO" id="GO:0003677">
    <property type="term" value="F:DNA binding"/>
    <property type="evidence" value="ECO:0007669"/>
    <property type="project" value="UniProtKB-KW"/>
</dbReference>
<dbReference type="GO" id="GO:0008270">
    <property type="term" value="F:zinc ion binding"/>
    <property type="evidence" value="ECO:0007669"/>
    <property type="project" value="UniProtKB-KW"/>
</dbReference>
<evidence type="ECO:0008006" key="16">
    <source>
        <dbReference type="Google" id="ProtNLM"/>
    </source>
</evidence>
<dbReference type="InterPro" id="IPR013762">
    <property type="entry name" value="Integrase-like_cat_sf"/>
</dbReference>
<feature type="domain" description="C2H2-type" evidence="13">
    <location>
        <begin position="611"/>
        <end position="639"/>
    </location>
</feature>
<dbReference type="SMART" id="SM00355">
    <property type="entry name" value="ZnF_C2H2"/>
    <property type="match status" value="6"/>
</dbReference>
<keyword evidence="5" id="KW-0862">Zinc</keyword>
<dbReference type="GO" id="GO:0006310">
    <property type="term" value="P:DNA recombination"/>
    <property type="evidence" value="ECO:0007669"/>
    <property type="project" value="UniProtKB-KW"/>
</dbReference>
<feature type="domain" description="C2H2-type" evidence="13">
    <location>
        <begin position="698"/>
        <end position="726"/>
    </location>
</feature>
<reference evidence="14 15" key="1">
    <citation type="submission" date="2020-02" db="EMBL/GenBank/DDBJ databases">
        <authorList>
            <person name="Ferguson B K."/>
        </authorList>
    </citation>
    <scope>NUCLEOTIDE SEQUENCE [LARGE SCALE GENOMIC DNA]</scope>
</reference>
<feature type="compositionally biased region" description="Basic and acidic residues" evidence="11">
    <location>
        <begin position="1"/>
        <end position="11"/>
    </location>
</feature>
<feature type="domain" description="C2H2-type" evidence="13">
    <location>
        <begin position="756"/>
        <end position="784"/>
    </location>
</feature>
<dbReference type="SUPFAM" id="SSF54695">
    <property type="entry name" value="POZ domain"/>
    <property type="match status" value="1"/>
</dbReference>
<feature type="region of interest" description="Disordered" evidence="11">
    <location>
        <begin position="258"/>
        <end position="336"/>
    </location>
</feature>
<dbReference type="SMART" id="SM00225">
    <property type="entry name" value="BTB"/>
    <property type="match status" value="1"/>
</dbReference>
<dbReference type="GO" id="GO:0000981">
    <property type="term" value="F:DNA-binding transcription factor activity, RNA polymerase II-specific"/>
    <property type="evidence" value="ECO:0007669"/>
    <property type="project" value="TreeGrafter"/>
</dbReference>
<dbReference type="SUPFAM" id="SSF56801">
    <property type="entry name" value="Acetyl-CoA synthetase-like"/>
    <property type="match status" value="1"/>
</dbReference>
<gene>
    <name evidence="14" type="ORF">TBRA_LOCUS12035</name>
</gene>
<dbReference type="PANTHER" id="PTHR24394">
    <property type="entry name" value="ZINC FINGER PROTEIN"/>
    <property type="match status" value="1"/>
</dbReference>
<feature type="region of interest" description="Disordered" evidence="11">
    <location>
        <begin position="1"/>
        <end position="46"/>
    </location>
</feature>
<evidence type="ECO:0000313" key="15">
    <source>
        <dbReference type="Proteomes" id="UP000479190"/>
    </source>
</evidence>
<evidence type="ECO:0000259" key="12">
    <source>
        <dbReference type="PROSITE" id="PS50097"/>
    </source>
</evidence>
<dbReference type="Proteomes" id="UP000479190">
    <property type="component" value="Unassembled WGS sequence"/>
</dbReference>
<dbReference type="InterPro" id="IPR011010">
    <property type="entry name" value="DNA_brk_join_enz"/>
</dbReference>
<organism evidence="14 15">
    <name type="scientific">Trichogramma brassicae</name>
    <dbReference type="NCBI Taxonomy" id="86971"/>
    <lineage>
        <taxon>Eukaryota</taxon>
        <taxon>Metazoa</taxon>
        <taxon>Ecdysozoa</taxon>
        <taxon>Arthropoda</taxon>
        <taxon>Hexapoda</taxon>
        <taxon>Insecta</taxon>
        <taxon>Pterygota</taxon>
        <taxon>Neoptera</taxon>
        <taxon>Endopterygota</taxon>
        <taxon>Hymenoptera</taxon>
        <taxon>Apocrita</taxon>
        <taxon>Proctotrupomorpha</taxon>
        <taxon>Chalcidoidea</taxon>
        <taxon>Trichogrammatidae</taxon>
        <taxon>Trichogramma</taxon>
    </lineage>
</organism>
<keyword evidence="7" id="KW-0804">Transcription</keyword>
<evidence type="ECO:0000256" key="11">
    <source>
        <dbReference type="SAM" id="MobiDB-lite"/>
    </source>
</evidence>
<evidence type="ECO:0000313" key="14">
    <source>
        <dbReference type="EMBL" id="CAB0040312.1"/>
    </source>
</evidence>
<keyword evidence="6" id="KW-0805">Transcription regulation</keyword>
<dbReference type="PROSITE" id="PS50097">
    <property type="entry name" value="BTB"/>
    <property type="match status" value="1"/>
</dbReference>
<evidence type="ECO:0000256" key="2">
    <source>
        <dbReference type="ARBA" id="ARBA00022723"/>
    </source>
</evidence>
<dbReference type="Pfam" id="PF00096">
    <property type="entry name" value="zf-C2H2"/>
    <property type="match status" value="4"/>
</dbReference>
<dbReference type="SUPFAM" id="SSF56349">
    <property type="entry name" value="DNA breaking-rejoining enzymes"/>
    <property type="match status" value="1"/>
</dbReference>
<evidence type="ECO:0000256" key="7">
    <source>
        <dbReference type="ARBA" id="ARBA00023163"/>
    </source>
</evidence>
<evidence type="ECO:0000256" key="5">
    <source>
        <dbReference type="ARBA" id="ARBA00022833"/>
    </source>
</evidence>
<keyword evidence="15" id="KW-1185">Reference proteome</keyword>
<feature type="domain" description="C2H2-type" evidence="13">
    <location>
        <begin position="669"/>
        <end position="697"/>
    </location>
</feature>
<feature type="compositionally biased region" description="Basic and acidic residues" evidence="11">
    <location>
        <begin position="383"/>
        <end position="395"/>
    </location>
</feature>
<dbReference type="PROSITE" id="PS00028">
    <property type="entry name" value="ZINC_FINGER_C2H2_1"/>
    <property type="match status" value="6"/>
</dbReference>
<keyword evidence="9" id="KW-0539">Nucleus</keyword>
<dbReference type="InterPro" id="IPR013087">
    <property type="entry name" value="Znf_C2H2_type"/>
</dbReference>